<dbReference type="PANTHER" id="PTHR43852:SF3">
    <property type="entry name" value="NUCLEOTIDYLTRANSFERASE"/>
    <property type="match status" value="1"/>
</dbReference>
<dbReference type="InterPro" id="IPR052930">
    <property type="entry name" value="TA_antitoxin_MntA"/>
</dbReference>
<dbReference type="NCBIfam" id="NF047752">
    <property type="entry name" value="MntA_antitoxin"/>
    <property type="match status" value="1"/>
</dbReference>
<dbReference type="STRING" id="1888891.DSOL_2586"/>
<dbReference type="OrthoDB" id="1716545at2"/>
<evidence type="ECO:0000313" key="2">
    <source>
        <dbReference type="EMBL" id="OLN31561.1"/>
    </source>
</evidence>
<proteinExistence type="predicted"/>
<dbReference type="Gene3D" id="3.30.460.10">
    <property type="entry name" value="Beta Polymerase, domain 2"/>
    <property type="match status" value="1"/>
</dbReference>
<dbReference type="EMBL" id="MLBF01000017">
    <property type="protein sequence ID" value="OLN31561.1"/>
    <property type="molecule type" value="Genomic_DNA"/>
</dbReference>
<comment type="caution">
    <text evidence="2">The sequence shown here is derived from an EMBL/GenBank/DDBJ whole genome shotgun (WGS) entry which is preliminary data.</text>
</comment>
<accession>A0A1Q8QW54</accession>
<evidence type="ECO:0000259" key="1">
    <source>
        <dbReference type="Pfam" id="PF18765"/>
    </source>
</evidence>
<dbReference type="SUPFAM" id="SSF81301">
    <property type="entry name" value="Nucleotidyltransferase"/>
    <property type="match status" value="1"/>
</dbReference>
<dbReference type="PANTHER" id="PTHR43852">
    <property type="entry name" value="NUCLEOTIDYLTRANSFERASE"/>
    <property type="match status" value="1"/>
</dbReference>
<protein>
    <submittedName>
        <fullName evidence="2">Nucleotidyltransferase</fullName>
    </submittedName>
</protein>
<name>A0A1Q8QW54_9FIRM</name>
<dbReference type="Pfam" id="PF18765">
    <property type="entry name" value="Polbeta"/>
    <property type="match status" value="1"/>
</dbReference>
<organism evidence="2 3">
    <name type="scientific">Desulfosporosinus metallidurans</name>
    <dbReference type="NCBI Taxonomy" id="1888891"/>
    <lineage>
        <taxon>Bacteria</taxon>
        <taxon>Bacillati</taxon>
        <taxon>Bacillota</taxon>
        <taxon>Clostridia</taxon>
        <taxon>Eubacteriales</taxon>
        <taxon>Desulfitobacteriaceae</taxon>
        <taxon>Desulfosporosinus</taxon>
    </lineage>
</organism>
<feature type="domain" description="Polymerase beta nucleotidyltransferase" evidence="1">
    <location>
        <begin position="12"/>
        <end position="99"/>
    </location>
</feature>
<keyword evidence="2" id="KW-0808">Transferase</keyword>
<dbReference type="Proteomes" id="UP000186102">
    <property type="component" value="Unassembled WGS sequence"/>
</dbReference>
<dbReference type="AlphaFoldDB" id="A0A1Q8QW54"/>
<dbReference type="InterPro" id="IPR041633">
    <property type="entry name" value="Polbeta"/>
</dbReference>
<dbReference type="GO" id="GO:0016740">
    <property type="term" value="F:transferase activity"/>
    <property type="evidence" value="ECO:0007669"/>
    <property type="project" value="UniProtKB-KW"/>
</dbReference>
<dbReference type="CDD" id="cd05403">
    <property type="entry name" value="NT_KNTase_like"/>
    <property type="match status" value="1"/>
</dbReference>
<reference evidence="2 3" key="1">
    <citation type="submission" date="2016-09" db="EMBL/GenBank/DDBJ databases">
        <title>Complete genome of Desulfosporosinus sp. OL.</title>
        <authorList>
            <person name="Mardanov A."/>
            <person name="Beletsky A."/>
            <person name="Panova A."/>
            <person name="Karnachuk O."/>
            <person name="Ravin N."/>
        </authorList>
    </citation>
    <scope>NUCLEOTIDE SEQUENCE [LARGE SCALE GENOMIC DNA]</scope>
    <source>
        <strain evidence="2 3">OL</strain>
    </source>
</reference>
<gene>
    <name evidence="2" type="ORF">DSOL_2586</name>
</gene>
<dbReference type="RefSeq" id="WP_075365176.1">
    <property type="nucleotide sequence ID" value="NZ_MLBF01000017.1"/>
</dbReference>
<dbReference type="InterPro" id="IPR043519">
    <property type="entry name" value="NT_sf"/>
</dbReference>
<sequence length="141" mass="16202">MRKVPVEMQSWKAFFQSRVEIAAVYLFGSLGTEFEHPLSDIDLGVVFTRPVTLSEELELDVALCLHVNHDRIDLVNLNRAPIALQFRALREGLLVYEGDYFKHSDFIEGVIKTYPDYAVKYAVFARDYEQALKEEYNSHGG</sequence>
<evidence type="ECO:0000313" key="3">
    <source>
        <dbReference type="Proteomes" id="UP000186102"/>
    </source>
</evidence>
<keyword evidence="3" id="KW-1185">Reference proteome</keyword>